<dbReference type="Proteomes" id="UP001176961">
    <property type="component" value="Unassembled WGS sequence"/>
</dbReference>
<sequence>MLDSRQLLRALVPVRRRLHRFEPLIDKFCAIFRRVSSNSLWHLLSCRCWLYFILFATCITRGSKKSGYFSVVTRRF</sequence>
<evidence type="ECO:0000313" key="1">
    <source>
        <dbReference type="EMBL" id="CAJ0593828.1"/>
    </source>
</evidence>
<organism evidence="1 2">
    <name type="scientific">Cylicocyclus nassatus</name>
    <name type="common">Nematode worm</name>
    <dbReference type="NCBI Taxonomy" id="53992"/>
    <lineage>
        <taxon>Eukaryota</taxon>
        <taxon>Metazoa</taxon>
        <taxon>Ecdysozoa</taxon>
        <taxon>Nematoda</taxon>
        <taxon>Chromadorea</taxon>
        <taxon>Rhabditida</taxon>
        <taxon>Rhabditina</taxon>
        <taxon>Rhabditomorpha</taxon>
        <taxon>Strongyloidea</taxon>
        <taxon>Strongylidae</taxon>
        <taxon>Cylicocyclus</taxon>
    </lineage>
</organism>
<comment type="caution">
    <text evidence="1">The sequence shown here is derived from an EMBL/GenBank/DDBJ whole genome shotgun (WGS) entry which is preliminary data.</text>
</comment>
<evidence type="ECO:0000313" key="2">
    <source>
        <dbReference type="Proteomes" id="UP001176961"/>
    </source>
</evidence>
<gene>
    <name evidence="1" type="ORF">CYNAS_LOCUS5811</name>
</gene>
<protein>
    <submittedName>
        <fullName evidence="1">Uncharacterized protein</fullName>
    </submittedName>
</protein>
<dbReference type="AlphaFoldDB" id="A0AA36GK28"/>
<dbReference type="EMBL" id="CATQJL010000112">
    <property type="protein sequence ID" value="CAJ0593828.1"/>
    <property type="molecule type" value="Genomic_DNA"/>
</dbReference>
<reference evidence="1" key="1">
    <citation type="submission" date="2023-07" db="EMBL/GenBank/DDBJ databases">
        <authorList>
            <consortium name="CYATHOMIX"/>
        </authorList>
    </citation>
    <scope>NUCLEOTIDE SEQUENCE</scope>
    <source>
        <strain evidence="1">N/A</strain>
    </source>
</reference>
<proteinExistence type="predicted"/>
<accession>A0AA36GK28</accession>
<keyword evidence="2" id="KW-1185">Reference proteome</keyword>
<name>A0AA36GK28_CYLNA</name>